<accession>A0AA38XGB6</accession>
<protein>
    <submittedName>
        <fullName evidence="2">Uncharacterized protein</fullName>
    </submittedName>
</protein>
<dbReference type="AlphaFoldDB" id="A0AA38XGB6"/>
<organism evidence="2 3">
    <name type="scientific">Cladophialophora chaetospira</name>
    <dbReference type="NCBI Taxonomy" id="386627"/>
    <lineage>
        <taxon>Eukaryota</taxon>
        <taxon>Fungi</taxon>
        <taxon>Dikarya</taxon>
        <taxon>Ascomycota</taxon>
        <taxon>Pezizomycotina</taxon>
        <taxon>Eurotiomycetes</taxon>
        <taxon>Chaetothyriomycetidae</taxon>
        <taxon>Chaetothyriales</taxon>
        <taxon>Herpotrichiellaceae</taxon>
        <taxon>Cladophialophora</taxon>
    </lineage>
</organism>
<evidence type="ECO:0000313" key="2">
    <source>
        <dbReference type="EMBL" id="KAJ9612902.1"/>
    </source>
</evidence>
<keyword evidence="1" id="KW-0812">Transmembrane</keyword>
<gene>
    <name evidence="2" type="ORF">H2200_002843</name>
</gene>
<comment type="caution">
    <text evidence="2">The sequence shown here is derived from an EMBL/GenBank/DDBJ whole genome shotgun (WGS) entry which is preliminary data.</text>
</comment>
<proteinExistence type="predicted"/>
<reference evidence="2" key="1">
    <citation type="submission" date="2022-10" db="EMBL/GenBank/DDBJ databases">
        <title>Culturing micro-colonial fungi from biological soil crusts in the Mojave desert and describing Neophaeococcomyces mojavensis, and introducing the new genera and species Taxawa tesnikishii.</title>
        <authorList>
            <person name="Kurbessoian T."/>
            <person name="Stajich J.E."/>
        </authorList>
    </citation>
    <scope>NUCLEOTIDE SEQUENCE</scope>
    <source>
        <strain evidence="2">TK_41</strain>
    </source>
</reference>
<name>A0AA38XGB6_9EURO</name>
<keyword evidence="1" id="KW-1133">Transmembrane helix</keyword>
<keyword evidence="3" id="KW-1185">Reference proteome</keyword>
<feature type="transmembrane region" description="Helical" evidence="1">
    <location>
        <begin position="599"/>
        <end position="620"/>
    </location>
</feature>
<feature type="transmembrane region" description="Helical" evidence="1">
    <location>
        <begin position="632"/>
        <end position="654"/>
    </location>
</feature>
<sequence length="678" mass="78123">MSSWPEEYDEARDSIDWSSENKSWVGLRRQLGQTGDYVGIFMDGPEDADGFSLHADRIRDLCNGTTLDSGQRNDDERDEEGQPFVAWLDERSHDNGARKYHGPLTAKELRRLLGEERFQFKAGPSQPDAERRLIFITDLDSSAMRALILTTSMWQTPGLRAALYRHVSFETSIGVSFPANGLSKFELSFHLPFYVHRASQTPRTDPRRDVHGNPLRHFQDISFLGRGSQQPFDFLYEAQTSCLLSGSNKWRWVSYCFVDTYFDGDDEGRETLLEYHYDKEAEHGINADPLTFGAHDADLPIWNAREYFLKVLEHRLTPIKREWRRVVVKVEREFRVYDKTEHHRLILSKHHGLPQDLESTYAKVRNTLNWVQQVMRLCNQLNEGLWKTVDAYDGFRLQHASLFVDIQHFPIDKIFDEFKGLRKTLVSLADRCDQCAIELQLDLEETTETRTRQMPLISATSQNSTEQIRLALRQNDLNAQTYAVTAEHLKRVAETNQLVARHIDVNAQTFAAMTETNQLFTTQIELNKQTNQMIKDQLRHVEETSRLALQSSQLATRLLQVNDETNNTIKGQLEVIRQTLAEGQTQRQLTERSGREAKVFSWIMMIFVSPVALAAGIFSMQGNVIPFIRPSLGWFVGLVLAFILLQVAVHITVFRKWKGAMGVFRRNLQVVADWLSTP</sequence>
<keyword evidence="1" id="KW-0472">Membrane</keyword>
<dbReference type="EMBL" id="JAPDRK010000004">
    <property type="protein sequence ID" value="KAJ9612902.1"/>
    <property type="molecule type" value="Genomic_DNA"/>
</dbReference>
<dbReference type="Proteomes" id="UP001172673">
    <property type="component" value="Unassembled WGS sequence"/>
</dbReference>
<evidence type="ECO:0000256" key="1">
    <source>
        <dbReference type="SAM" id="Phobius"/>
    </source>
</evidence>
<evidence type="ECO:0000313" key="3">
    <source>
        <dbReference type="Proteomes" id="UP001172673"/>
    </source>
</evidence>